<sequence>MPFPWDLSLLHQINSVWSHPVLDWLMPALSAIEAWLPLIIAAALITAWRGGKRARIMLLCLGIAIGLGDGVISNTLKKTVGRVRPRDARPDVIIRDLGHGSPAFMRLFQPPVVKPSEPNGATRGKSFPSSHTVNLFAAATVIASFYRGAGILMYLLAAAVAWSRIYCGAHWPSDIPPSMALGMLVGLLVVAVARRTIFREPVKPAV</sequence>
<dbReference type="InterPro" id="IPR036938">
    <property type="entry name" value="PAP2/HPO_sf"/>
</dbReference>
<feature type="transmembrane region" description="Helical" evidence="1">
    <location>
        <begin position="175"/>
        <end position="193"/>
    </location>
</feature>
<dbReference type="Gene3D" id="1.20.144.10">
    <property type="entry name" value="Phosphatidic acid phosphatase type 2/haloperoxidase"/>
    <property type="match status" value="1"/>
</dbReference>
<evidence type="ECO:0000259" key="2">
    <source>
        <dbReference type="SMART" id="SM00014"/>
    </source>
</evidence>
<keyword evidence="1" id="KW-1133">Transmembrane helix</keyword>
<keyword evidence="1" id="KW-0812">Transmembrane</keyword>
<reference evidence="4" key="1">
    <citation type="journal article" date="2019" name="Int. J. Syst. Evol. Microbiol.">
        <title>The Global Catalogue of Microorganisms (GCM) 10K type strain sequencing project: providing services to taxonomists for standard genome sequencing and annotation.</title>
        <authorList>
            <consortium name="The Broad Institute Genomics Platform"/>
            <consortium name="The Broad Institute Genome Sequencing Center for Infectious Disease"/>
            <person name="Wu L."/>
            <person name="Ma J."/>
        </authorList>
    </citation>
    <scope>NUCLEOTIDE SEQUENCE [LARGE SCALE GENOMIC DNA]</scope>
    <source>
        <strain evidence="4">CGMCC 4.1469</strain>
    </source>
</reference>
<feature type="transmembrane region" description="Helical" evidence="1">
    <location>
        <begin position="133"/>
        <end position="163"/>
    </location>
</feature>
<dbReference type="PANTHER" id="PTHR14969:SF13">
    <property type="entry name" value="AT30094P"/>
    <property type="match status" value="1"/>
</dbReference>
<dbReference type="EMBL" id="JBHSMQ010000005">
    <property type="protein sequence ID" value="MFC5456246.1"/>
    <property type="molecule type" value="Genomic_DNA"/>
</dbReference>
<protein>
    <submittedName>
        <fullName evidence="3">Phosphatase PAP2 family protein</fullName>
    </submittedName>
</protein>
<gene>
    <name evidence="3" type="ORF">ACFQDI_15385</name>
</gene>
<evidence type="ECO:0000313" key="4">
    <source>
        <dbReference type="Proteomes" id="UP001596052"/>
    </source>
</evidence>
<accession>A0ABW0KUE5</accession>
<dbReference type="RefSeq" id="WP_377168300.1">
    <property type="nucleotide sequence ID" value="NZ_JBHSMQ010000005.1"/>
</dbReference>
<dbReference type="Proteomes" id="UP001596052">
    <property type="component" value="Unassembled WGS sequence"/>
</dbReference>
<keyword evidence="4" id="KW-1185">Reference proteome</keyword>
<name>A0ABW0KUE5_9BACT</name>
<comment type="caution">
    <text evidence="3">The sequence shown here is derived from an EMBL/GenBank/DDBJ whole genome shotgun (WGS) entry which is preliminary data.</text>
</comment>
<evidence type="ECO:0000256" key="1">
    <source>
        <dbReference type="SAM" id="Phobius"/>
    </source>
</evidence>
<keyword evidence="1" id="KW-0472">Membrane</keyword>
<dbReference type="PANTHER" id="PTHR14969">
    <property type="entry name" value="SPHINGOSINE-1-PHOSPHATE PHOSPHOHYDROLASE"/>
    <property type="match status" value="1"/>
</dbReference>
<evidence type="ECO:0000313" key="3">
    <source>
        <dbReference type="EMBL" id="MFC5456246.1"/>
    </source>
</evidence>
<dbReference type="SUPFAM" id="SSF48317">
    <property type="entry name" value="Acid phosphatase/Vanadium-dependent haloperoxidase"/>
    <property type="match status" value="1"/>
</dbReference>
<dbReference type="Pfam" id="PF01569">
    <property type="entry name" value="PAP2"/>
    <property type="match status" value="1"/>
</dbReference>
<organism evidence="3 4">
    <name type="scientific">Prosthecobacter fluviatilis</name>
    <dbReference type="NCBI Taxonomy" id="445931"/>
    <lineage>
        <taxon>Bacteria</taxon>
        <taxon>Pseudomonadati</taxon>
        <taxon>Verrucomicrobiota</taxon>
        <taxon>Verrucomicrobiia</taxon>
        <taxon>Verrucomicrobiales</taxon>
        <taxon>Verrucomicrobiaceae</taxon>
        <taxon>Prosthecobacter</taxon>
    </lineage>
</organism>
<dbReference type="InterPro" id="IPR000326">
    <property type="entry name" value="PAP2/HPO"/>
</dbReference>
<feature type="domain" description="Phosphatidic acid phosphatase type 2/haloperoxidase" evidence="2">
    <location>
        <begin position="58"/>
        <end position="190"/>
    </location>
</feature>
<dbReference type="SMART" id="SM00014">
    <property type="entry name" value="acidPPc"/>
    <property type="match status" value="1"/>
</dbReference>
<feature type="transmembrane region" description="Helical" evidence="1">
    <location>
        <begin position="24"/>
        <end position="48"/>
    </location>
</feature>
<proteinExistence type="predicted"/>